<keyword evidence="2" id="KW-0963">Cytoplasm</keyword>
<dbReference type="EC" id="2.3.1.266" evidence="6"/>
<evidence type="ECO:0000256" key="4">
    <source>
        <dbReference type="ARBA" id="ARBA00023315"/>
    </source>
</evidence>
<dbReference type="Gene3D" id="3.40.630.30">
    <property type="match status" value="1"/>
</dbReference>
<organism evidence="6 7">
    <name type="scientific">Salinithrix halophila</name>
    <dbReference type="NCBI Taxonomy" id="1485204"/>
    <lineage>
        <taxon>Bacteria</taxon>
        <taxon>Bacillati</taxon>
        <taxon>Bacillota</taxon>
        <taxon>Bacilli</taxon>
        <taxon>Bacillales</taxon>
        <taxon>Thermoactinomycetaceae</taxon>
        <taxon>Salinithrix</taxon>
    </lineage>
</organism>
<evidence type="ECO:0000259" key="5">
    <source>
        <dbReference type="PROSITE" id="PS51186"/>
    </source>
</evidence>
<name>A0ABV8JER7_9BACL</name>
<keyword evidence="6" id="KW-0687">Ribonucleoprotein</keyword>
<proteinExistence type="inferred from homology"/>
<sequence length="166" mass="18873">MERLPIEFRPMTLGDIPAVLQVEQASFTTPWTRQAFYNELAYNQFAQYMVVEKEGRVIGYCGMWLILNEAHITNIAIHPDYRGRGIGEMMIDGMMALAREAGADSMTLEVRVSNAIAQQLYRKKGFEMTGIRPRYYTDNQEDAMIMWAKLDGGSDEADREVLGAGY</sequence>
<dbReference type="Pfam" id="PF00583">
    <property type="entry name" value="Acetyltransf_1"/>
    <property type="match status" value="1"/>
</dbReference>
<evidence type="ECO:0000256" key="1">
    <source>
        <dbReference type="ARBA" id="ARBA00005395"/>
    </source>
</evidence>
<dbReference type="SUPFAM" id="SSF55729">
    <property type="entry name" value="Acyl-CoA N-acyltransferases (Nat)"/>
    <property type="match status" value="1"/>
</dbReference>
<protein>
    <submittedName>
        <fullName evidence="6">Ribosomal protein S18-alanine N-acetyltransferase</fullName>
        <ecNumber evidence="6">2.3.1.266</ecNumber>
    </submittedName>
</protein>
<comment type="caution">
    <text evidence="6">The sequence shown here is derived from an EMBL/GenBank/DDBJ whole genome shotgun (WGS) entry which is preliminary data.</text>
</comment>
<dbReference type="InterPro" id="IPR006464">
    <property type="entry name" value="AcTrfase_RimI/Ard1"/>
</dbReference>
<evidence type="ECO:0000313" key="6">
    <source>
        <dbReference type="EMBL" id="MFC4075297.1"/>
    </source>
</evidence>
<dbReference type="InterPro" id="IPR000182">
    <property type="entry name" value="GNAT_dom"/>
</dbReference>
<feature type="domain" description="N-acetyltransferase" evidence="5">
    <location>
        <begin position="6"/>
        <end position="151"/>
    </location>
</feature>
<dbReference type="Proteomes" id="UP001595843">
    <property type="component" value="Unassembled WGS sequence"/>
</dbReference>
<dbReference type="GO" id="GO:0005840">
    <property type="term" value="C:ribosome"/>
    <property type="evidence" value="ECO:0007669"/>
    <property type="project" value="UniProtKB-KW"/>
</dbReference>
<keyword evidence="6" id="KW-0689">Ribosomal protein</keyword>
<dbReference type="PANTHER" id="PTHR43420">
    <property type="entry name" value="ACETYLTRANSFERASE"/>
    <property type="match status" value="1"/>
</dbReference>
<evidence type="ECO:0000256" key="2">
    <source>
        <dbReference type="ARBA" id="ARBA00022490"/>
    </source>
</evidence>
<dbReference type="CDD" id="cd04301">
    <property type="entry name" value="NAT_SF"/>
    <property type="match status" value="1"/>
</dbReference>
<keyword evidence="7" id="KW-1185">Reference proteome</keyword>
<evidence type="ECO:0000313" key="7">
    <source>
        <dbReference type="Proteomes" id="UP001595843"/>
    </source>
</evidence>
<keyword evidence="3 6" id="KW-0808">Transferase</keyword>
<accession>A0ABV8JER7</accession>
<dbReference type="InterPro" id="IPR016181">
    <property type="entry name" value="Acyl_CoA_acyltransferase"/>
</dbReference>
<dbReference type="PANTHER" id="PTHR43420:SF44">
    <property type="entry name" value="ACETYLTRANSFERASE YPEA"/>
    <property type="match status" value="1"/>
</dbReference>
<dbReference type="PROSITE" id="PS51186">
    <property type="entry name" value="GNAT"/>
    <property type="match status" value="1"/>
</dbReference>
<evidence type="ECO:0000256" key="3">
    <source>
        <dbReference type="ARBA" id="ARBA00022679"/>
    </source>
</evidence>
<dbReference type="NCBIfam" id="TIGR01575">
    <property type="entry name" value="rimI"/>
    <property type="match status" value="1"/>
</dbReference>
<reference evidence="7" key="1">
    <citation type="journal article" date="2019" name="Int. J. Syst. Evol. Microbiol.">
        <title>The Global Catalogue of Microorganisms (GCM) 10K type strain sequencing project: providing services to taxonomists for standard genome sequencing and annotation.</title>
        <authorList>
            <consortium name="The Broad Institute Genomics Platform"/>
            <consortium name="The Broad Institute Genome Sequencing Center for Infectious Disease"/>
            <person name="Wu L."/>
            <person name="Ma J."/>
        </authorList>
    </citation>
    <scope>NUCLEOTIDE SEQUENCE [LARGE SCALE GENOMIC DNA]</scope>
    <source>
        <strain evidence="7">IBRC-M 10813</strain>
    </source>
</reference>
<gene>
    <name evidence="6" type="primary">rimI</name>
    <name evidence="6" type="ORF">ACFOUO_00465</name>
</gene>
<dbReference type="RefSeq" id="WP_380701080.1">
    <property type="nucleotide sequence ID" value="NZ_JBHSAP010000003.1"/>
</dbReference>
<comment type="similarity">
    <text evidence="1">Belongs to the acetyltransferase family. RimI subfamily.</text>
</comment>
<keyword evidence="4 6" id="KW-0012">Acyltransferase</keyword>
<dbReference type="InterPro" id="IPR050680">
    <property type="entry name" value="YpeA/RimI_acetyltransf"/>
</dbReference>
<dbReference type="EMBL" id="JBHSAP010000003">
    <property type="protein sequence ID" value="MFC4075297.1"/>
    <property type="molecule type" value="Genomic_DNA"/>
</dbReference>
<dbReference type="GO" id="GO:0008999">
    <property type="term" value="F:protein-N-terminal-alanine acetyltransferase activity"/>
    <property type="evidence" value="ECO:0007669"/>
    <property type="project" value="UniProtKB-EC"/>
</dbReference>